<proteinExistence type="predicted"/>
<dbReference type="PROSITE" id="PS51257">
    <property type="entry name" value="PROKAR_LIPOPROTEIN"/>
    <property type="match status" value="1"/>
</dbReference>
<dbReference type="RefSeq" id="WP_146616159.1">
    <property type="nucleotide sequence ID" value="NZ_QLMA01000003.1"/>
</dbReference>
<comment type="caution">
    <text evidence="2">The sequence shown here is derived from an EMBL/GenBank/DDBJ whole genome shotgun (WGS) entry which is preliminary data.</text>
</comment>
<feature type="chain" id="PRO_5016434296" evidence="1">
    <location>
        <begin position="21"/>
        <end position="188"/>
    </location>
</feature>
<accession>A0A327W541</accession>
<organism evidence="2 3">
    <name type="scientific">Chitinophaga dinghuensis</name>
    <dbReference type="NCBI Taxonomy" id="1539050"/>
    <lineage>
        <taxon>Bacteria</taxon>
        <taxon>Pseudomonadati</taxon>
        <taxon>Bacteroidota</taxon>
        <taxon>Chitinophagia</taxon>
        <taxon>Chitinophagales</taxon>
        <taxon>Chitinophagaceae</taxon>
        <taxon>Chitinophaga</taxon>
    </lineage>
</organism>
<sequence length="188" mass="20740">MIYSKVILTAAIGLSIVACNASKSTNPPIDAVKTASEPDSLIGKNNYANPVDGKVYASSEKFKEYTPDGGTRKPKGPNYVKNVTLLTTQQEVPGIVSIDTLAEFIKGQEAFVLKNIQGIKTVGRLLIQFHLHHGAKPTVMVSYDGDFDKNQLQQLDADLRQYCVNHRTKKDSVVYQMLFMVNDANYAK</sequence>
<keyword evidence="3" id="KW-1185">Reference proteome</keyword>
<dbReference type="OrthoDB" id="655357at2"/>
<keyword evidence="1" id="KW-0732">Signal</keyword>
<name>A0A327W541_9BACT</name>
<dbReference type="EMBL" id="QLMA01000003">
    <property type="protein sequence ID" value="RAJ83285.1"/>
    <property type="molecule type" value="Genomic_DNA"/>
</dbReference>
<dbReference type="Proteomes" id="UP000249819">
    <property type="component" value="Unassembled WGS sequence"/>
</dbReference>
<evidence type="ECO:0000313" key="3">
    <source>
        <dbReference type="Proteomes" id="UP000249819"/>
    </source>
</evidence>
<dbReference type="AlphaFoldDB" id="A0A327W541"/>
<evidence type="ECO:0000256" key="1">
    <source>
        <dbReference type="SAM" id="SignalP"/>
    </source>
</evidence>
<gene>
    <name evidence="2" type="ORF">CLV59_103249</name>
</gene>
<protein>
    <submittedName>
        <fullName evidence="2">Uncharacterized protein</fullName>
    </submittedName>
</protein>
<feature type="signal peptide" evidence="1">
    <location>
        <begin position="1"/>
        <end position="20"/>
    </location>
</feature>
<evidence type="ECO:0000313" key="2">
    <source>
        <dbReference type="EMBL" id="RAJ83285.1"/>
    </source>
</evidence>
<reference evidence="2 3" key="1">
    <citation type="submission" date="2018-06" db="EMBL/GenBank/DDBJ databases">
        <title>Genomic Encyclopedia of Archaeal and Bacterial Type Strains, Phase II (KMG-II): from individual species to whole genera.</title>
        <authorList>
            <person name="Goeker M."/>
        </authorList>
    </citation>
    <scope>NUCLEOTIDE SEQUENCE [LARGE SCALE GENOMIC DNA]</scope>
    <source>
        <strain evidence="2 3">DSM 29821</strain>
    </source>
</reference>